<feature type="compositionally biased region" description="Basic and acidic residues" evidence="1">
    <location>
        <begin position="1"/>
        <end position="12"/>
    </location>
</feature>
<comment type="caution">
    <text evidence="2">The sequence shown here is derived from an EMBL/GenBank/DDBJ whole genome shotgun (WGS) entry which is preliminary data.</text>
</comment>
<accession>M5RVK2</accession>
<dbReference type="EMBL" id="ANOG01000528">
    <property type="protein sequence ID" value="EMI19422.1"/>
    <property type="molecule type" value="Genomic_DNA"/>
</dbReference>
<sequence length="44" mass="4817">MPDPHIQSEHLAENAQIHFSPPQQRLGCDGRNGHPIGNAEKSDS</sequence>
<name>M5RVK2_9BACT</name>
<evidence type="ECO:0000256" key="1">
    <source>
        <dbReference type="SAM" id="MobiDB-lite"/>
    </source>
</evidence>
<feature type="region of interest" description="Disordered" evidence="1">
    <location>
        <begin position="1"/>
        <end position="44"/>
    </location>
</feature>
<reference evidence="2 3" key="1">
    <citation type="journal article" date="2013" name="Mar. Genomics">
        <title>Expression of sulfatases in Rhodopirellula baltica and the diversity of sulfatases in the genus Rhodopirellula.</title>
        <authorList>
            <person name="Wegner C.E."/>
            <person name="Richter-Heitmann T."/>
            <person name="Klindworth A."/>
            <person name="Klockow C."/>
            <person name="Richter M."/>
            <person name="Achstetter T."/>
            <person name="Glockner F.O."/>
            <person name="Harder J."/>
        </authorList>
    </citation>
    <scope>NUCLEOTIDE SEQUENCE [LARGE SCALE GENOMIC DNA]</scope>
    <source>
        <strain evidence="2 3">SM1</strain>
    </source>
</reference>
<dbReference type="Proteomes" id="UP000011991">
    <property type="component" value="Unassembled WGS sequence"/>
</dbReference>
<proteinExistence type="predicted"/>
<organism evidence="2 3">
    <name type="scientific">Rhodopirellula maiorica SM1</name>
    <dbReference type="NCBI Taxonomy" id="1265738"/>
    <lineage>
        <taxon>Bacteria</taxon>
        <taxon>Pseudomonadati</taxon>
        <taxon>Planctomycetota</taxon>
        <taxon>Planctomycetia</taxon>
        <taxon>Pirellulales</taxon>
        <taxon>Pirellulaceae</taxon>
        <taxon>Novipirellula</taxon>
    </lineage>
</organism>
<gene>
    <name evidence="2" type="ORF">RMSM_03654</name>
</gene>
<dbReference type="AlphaFoldDB" id="M5RVK2"/>
<evidence type="ECO:0000313" key="2">
    <source>
        <dbReference type="EMBL" id="EMI19422.1"/>
    </source>
</evidence>
<evidence type="ECO:0000313" key="3">
    <source>
        <dbReference type="Proteomes" id="UP000011991"/>
    </source>
</evidence>
<protein>
    <submittedName>
        <fullName evidence="2">Uncharacterized protein</fullName>
    </submittedName>
</protein>
<keyword evidence="3" id="KW-1185">Reference proteome</keyword>